<gene>
    <name evidence="2" type="ORF">IV57_GL000689</name>
</gene>
<dbReference type="Proteomes" id="UP000051006">
    <property type="component" value="Unassembled WGS sequence"/>
</dbReference>
<name>A0A0R2LAG5_9LACO</name>
<dbReference type="InterPro" id="IPR036388">
    <property type="entry name" value="WH-like_DNA-bd_sf"/>
</dbReference>
<dbReference type="SUPFAM" id="SSF46785">
    <property type="entry name" value="Winged helix' DNA-binding domain"/>
    <property type="match status" value="1"/>
</dbReference>
<dbReference type="STRING" id="993692.IV57_GL000689"/>
<dbReference type="PANTHER" id="PTHR33169:SF26">
    <property type="entry name" value="CONSERVED PROTEIN"/>
    <property type="match status" value="1"/>
</dbReference>
<evidence type="ECO:0000313" key="3">
    <source>
        <dbReference type="Proteomes" id="UP000051006"/>
    </source>
</evidence>
<evidence type="ECO:0000259" key="1">
    <source>
        <dbReference type="Pfam" id="PF03551"/>
    </source>
</evidence>
<dbReference type="RefSeq" id="WP_057881038.1">
    <property type="nucleotide sequence ID" value="NZ_JQCF01000015.1"/>
</dbReference>
<dbReference type="EMBL" id="JQCF01000015">
    <property type="protein sequence ID" value="KRN98879.1"/>
    <property type="molecule type" value="Genomic_DNA"/>
</dbReference>
<dbReference type="Pfam" id="PF03551">
    <property type="entry name" value="PadR"/>
    <property type="match status" value="1"/>
</dbReference>
<protein>
    <submittedName>
        <fullName evidence="2">Transcription regulator</fullName>
    </submittedName>
</protein>
<dbReference type="PANTHER" id="PTHR33169">
    <property type="entry name" value="PADR-FAMILY TRANSCRIPTIONAL REGULATOR"/>
    <property type="match status" value="1"/>
</dbReference>
<feature type="domain" description="Transcription regulator PadR N-terminal" evidence="1">
    <location>
        <begin position="6"/>
        <end position="78"/>
    </location>
</feature>
<dbReference type="AlphaFoldDB" id="A0A0R2LAG5"/>
<dbReference type="InterPro" id="IPR005149">
    <property type="entry name" value="Tscrpt_reg_PadR_N"/>
</dbReference>
<reference evidence="2 3" key="1">
    <citation type="journal article" date="2015" name="Genome Announc.">
        <title>Expanding the biotechnology potential of lactobacilli through comparative genomics of 213 strains and associated genera.</title>
        <authorList>
            <person name="Sun Z."/>
            <person name="Harris H.M."/>
            <person name="McCann A."/>
            <person name="Guo C."/>
            <person name="Argimon S."/>
            <person name="Zhang W."/>
            <person name="Yang X."/>
            <person name="Jeffery I.B."/>
            <person name="Cooney J.C."/>
            <person name="Kagawa T.F."/>
            <person name="Liu W."/>
            <person name="Song Y."/>
            <person name="Salvetti E."/>
            <person name="Wrobel A."/>
            <person name="Rasinkangas P."/>
            <person name="Parkhill J."/>
            <person name="Rea M.C."/>
            <person name="O'Sullivan O."/>
            <person name="Ritari J."/>
            <person name="Douillard F.P."/>
            <person name="Paul Ross R."/>
            <person name="Yang R."/>
            <person name="Briner A.E."/>
            <person name="Felis G.E."/>
            <person name="de Vos W.M."/>
            <person name="Barrangou R."/>
            <person name="Klaenhammer T.R."/>
            <person name="Caufield P.W."/>
            <person name="Cui Y."/>
            <person name="Zhang H."/>
            <person name="O'Toole P.W."/>
        </authorList>
    </citation>
    <scope>NUCLEOTIDE SEQUENCE [LARGE SCALE GENOMIC DNA]</scope>
    <source>
        <strain evidence="2 3">DSM 24716</strain>
    </source>
</reference>
<dbReference type="OrthoDB" id="2374094at2"/>
<organism evidence="2 3">
    <name type="scientific">Companilactobacillus kimchiensis</name>
    <dbReference type="NCBI Taxonomy" id="993692"/>
    <lineage>
        <taxon>Bacteria</taxon>
        <taxon>Bacillati</taxon>
        <taxon>Bacillota</taxon>
        <taxon>Bacilli</taxon>
        <taxon>Lactobacillales</taxon>
        <taxon>Lactobacillaceae</taxon>
        <taxon>Companilactobacillus</taxon>
    </lineage>
</organism>
<dbReference type="Gene3D" id="1.10.10.10">
    <property type="entry name" value="Winged helix-like DNA-binding domain superfamily/Winged helix DNA-binding domain"/>
    <property type="match status" value="1"/>
</dbReference>
<comment type="caution">
    <text evidence="2">The sequence shown here is derived from an EMBL/GenBank/DDBJ whole genome shotgun (WGS) entry which is preliminary data.</text>
</comment>
<dbReference type="PATRIC" id="fig|993692.3.peg.696"/>
<accession>A0A0R2LAG5</accession>
<dbReference type="InterPro" id="IPR052509">
    <property type="entry name" value="Metal_resp_DNA-bind_regulator"/>
</dbReference>
<evidence type="ECO:0000313" key="2">
    <source>
        <dbReference type="EMBL" id="KRN98879.1"/>
    </source>
</evidence>
<proteinExistence type="predicted"/>
<dbReference type="InterPro" id="IPR036390">
    <property type="entry name" value="WH_DNA-bd_sf"/>
</dbReference>
<keyword evidence="3" id="KW-1185">Reference proteome</keyword>
<sequence>MYDLFILGQLMDHSMTGYALRKAFSSVVGNEMTISFGSLYPLLDKLAKSGEITLTFEETDNKRPQKVATITKIGQDRFMELALEEVPVNKQTQLTFQMKLNFLHLLNQTQQVKVLKDFQASTLDHLKKLEELRLFLKNNHHMIQADIDDALLLKELQIARTKTQYDWVTALLKRVIKGD</sequence>